<comment type="caution">
    <text evidence="6">The sequence shown here is derived from an EMBL/GenBank/DDBJ whole genome shotgun (WGS) entry which is preliminary data.</text>
</comment>
<feature type="domain" description="ATPase AAA-type core" evidence="4">
    <location>
        <begin position="35"/>
        <end position="147"/>
    </location>
</feature>
<dbReference type="InterPro" id="IPR003959">
    <property type="entry name" value="ATPase_AAA_core"/>
</dbReference>
<evidence type="ECO:0000256" key="2">
    <source>
        <dbReference type="ARBA" id="ARBA00022840"/>
    </source>
</evidence>
<dbReference type="InterPro" id="IPR041569">
    <property type="entry name" value="AAA_lid_3"/>
</dbReference>
<sequence length="288" mass="31799">MTQLDSISTTFKDVHMTPDVLRDLEFLKLTTEQPAQFSHAKMIALSGADIRSKYVGEGEKKISKIFAFARKNHPCIIFIDEADALFRSRSSETISKGHLEDINQFLTEMDGITSKNRDGPIVIAATNRPFDLDEGIMRRLGKRILIDVPDIAAREEILKIQLEGETVAADVDLAELAKATPEYTGSDLKDLVYEAAILAVLQGQRRSHAHPPHASAPKSSGISFGEDASRRVICKAHLIEAKHTIHASPKSETMAKIREFHNKFGSISQGRRNGGVPNFNKTKGVVSK</sequence>
<dbReference type="Pfam" id="PF00004">
    <property type="entry name" value="AAA"/>
    <property type="match status" value="1"/>
</dbReference>
<accession>A0ABR3SAZ0</accession>
<dbReference type="PANTHER" id="PTHR45644">
    <property type="entry name" value="AAA ATPASE, PUTATIVE (AFU_ORTHOLOGUE AFUA_2G12920)-RELATED-RELATED"/>
    <property type="match status" value="1"/>
</dbReference>
<organism evidence="6 7">
    <name type="scientific">Neofusicoccum ribis</name>
    <dbReference type="NCBI Taxonomy" id="45134"/>
    <lineage>
        <taxon>Eukaryota</taxon>
        <taxon>Fungi</taxon>
        <taxon>Dikarya</taxon>
        <taxon>Ascomycota</taxon>
        <taxon>Pezizomycotina</taxon>
        <taxon>Dothideomycetes</taxon>
        <taxon>Dothideomycetes incertae sedis</taxon>
        <taxon>Botryosphaeriales</taxon>
        <taxon>Botryosphaeriaceae</taxon>
        <taxon>Neofusicoccum</taxon>
    </lineage>
</organism>
<name>A0ABR3SAZ0_9PEZI</name>
<proteinExistence type="predicted"/>
<evidence type="ECO:0000259" key="4">
    <source>
        <dbReference type="Pfam" id="PF00004"/>
    </source>
</evidence>
<dbReference type="SUPFAM" id="SSF52540">
    <property type="entry name" value="P-loop containing nucleoside triphosphate hydrolases"/>
    <property type="match status" value="1"/>
</dbReference>
<keyword evidence="7" id="KW-1185">Reference proteome</keyword>
<dbReference type="CDD" id="cd19481">
    <property type="entry name" value="RecA-like_protease"/>
    <property type="match status" value="1"/>
</dbReference>
<feature type="domain" description="AAA ATPase AAA+ lid" evidence="5">
    <location>
        <begin position="170"/>
        <end position="205"/>
    </location>
</feature>
<gene>
    <name evidence="6" type="ORF">SLS56_011688</name>
</gene>
<dbReference type="Proteomes" id="UP001521116">
    <property type="component" value="Unassembled WGS sequence"/>
</dbReference>
<evidence type="ECO:0000256" key="1">
    <source>
        <dbReference type="ARBA" id="ARBA00022741"/>
    </source>
</evidence>
<feature type="region of interest" description="Disordered" evidence="3">
    <location>
        <begin position="266"/>
        <end position="288"/>
    </location>
</feature>
<keyword evidence="1" id="KW-0547">Nucleotide-binding</keyword>
<reference evidence="6 7" key="1">
    <citation type="submission" date="2024-02" db="EMBL/GenBank/DDBJ databases">
        <title>De novo assembly and annotation of 12 fungi associated with fruit tree decline syndrome in Ontario, Canada.</title>
        <authorList>
            <person name="Sulman M."/>
            <person name="Ellouze W."/>
            <person name="Ilyukhin E."/>
        </authorList>
    </citation>
    <scope>NUCLEOTIDE SEQUENCE [LARGE SCALE GENOMIC DNA]</scope>
    <source>
        <strain evidence="6 7">M1-105</strain>
    </source>
</reference>
<evidence type="ECO:0000313" key="7">
    <source>
        <dbReference type="Proteomes" id="UP001521116"/>
    </source>
</evidence>
<dbReference type="PANTHER" id="PTHR45644:SF56">
    <property type="entry name" value="AAA ATPASE, PUTATIVE (AFU_ORTHOLOGUE AFUA_2G12920)-RELATED"/>
    <property type="match status" value="1"/>
</dbReference>
<keyword evidence="2" id="KW-0067">ATP-binding</keyword>
<dbReference type="Gene3D" id="1.10.8.60">
    <property type="match status" value="1"/>
</dbReference>
<feature type="region of interest" description="Disordered" evidence="3">
    <location>
        <begin position="204"/>
        <end position="223"/>
    </location>
</feature>
<dbReference type="InterPro" id="IPR051701">
    <property type="entry name" value="Mito_OM_Translocase_MSP1"/>
</dbReference>
<protein>
    <submittedName>
        <fullName evidence="6">Uncharacterized protein</fullName>
    </submittedName>
</protein>
<dbReference type="Pfam" id="PF17862">
    <property type="entry name" value="AAA_lid_3"/>
    <property type="match status" value="1"/>
</dbReference>
<dbReference type="EMBL" id="JAJVDC020000294">
    <property type="protein sequence ID" value="KAL1615822.1"/>
    <property type="molecule type" value="Genomic_DNA"/>
</dbReference>
<evidence type="ECO:0000259" key="5">
    <source>
        <dbReference type="Pfam" id="PF17862"/>
    </source>
</evidence>
<dbReference type="Gene3D" id="3.40.50.300">
    <property type="entry name" value="P-loop containing nucleotide triphosphate hydrolases"/>
    <property type="match status" value="1"/>
</dbReference>
<evidence type="ECO:0000313" key="6">
    <source>
        <dbReference type="EMBL" id="KAL1615822.1"/>
    </source>
</evidence>
<evidence type="ECO:0000256" key="3">
    <source>
        <dbReference type="SAM" id="MobiDB-lite"/>
    </source>
</evidence>
<dbReference type="InterPro" id="IPR027417">
    <property type="entry name" value="P-loop_NTPase"/>
</dbReference>